<protein>
    <submittedName>
        <fullName evidence="1">Uncharacterized protein</fullName>
    </submittedName>
</protein>
<reference evidence="2" key="1">
    <citation type="journal article" date="2023" name="Nat. Plants">
        <title>Single-cell RNA sequencing provides a high-resolution roadmap for understanding the multicellular compartmentation of specialized metabolism.</title>
        <authorList>
            <person name="Sun S."/>
            <person name="Shen X."/>
            <person name="Li Y."/>
            <person name="Li Y."/>
            <person name="Wang S."/>
            <person name="Li R."/>
            <person name="Zhang H."/>
            <person name="Shen G."/>
            <person name="Guo B."/>
            <person name="Wei J."/>
            <person name="Xu J."/>
            <person name="St-Pierre B."/>
            <person name="Chen S."/>
            <person name="Sun C."/>
        </authorList>
    </citation>
    <scope>NUCLEOTIDE SEQUENCE [LARGE SCALE GENOMIC DNA]</scope>
</reference>
<name>A0ACC0BSI1_CATRO</name>
<evidence type="ECO:0000313" key="1">
    <source>
        <dbReference type="EMBL" id="KAI5675558.1"/>
    </source>
</evidence>
<organism evidence="1 2">
    <name type="scientific">Catharanthus roseus</name>
    <name type="common">Madagascar periwinkle</name>
    <name type="synonym">Vinca rosea</name>
    <dbReference type="NCBI Taxonomy" id="4058"/>
    <lineage>
        <taxon>Eukaryota</taxon>
        <taxon>Viridiplantae</taxon>
        <taxon>Streptophyta</taxon>
        <taxon>Embryophyta</taxon>
        <taxon>Tracheophyta</taxon>
        <taxon>Spermatophyta</taxon>
        <taxon>Magnoliopsida</taxon>
        <taxon>eudicotyledons</taxon>
        <taxon>Gunneridae</taxon>
        <taxon>Pentapetalae</taxon>
        <taxon>asterids</taxon>
        <taxon>lamiids</taxon>
        <taxon>Gentianales</taxon>
        <taxon>Apocynaceae</taxon>
        <taxon>Rauvolfioideae</taxon>
        <taxon>Vinceae</taxon>
        <taxon>Catharanthinae</taxon>
        <taxon>Catharanthus</taxon>
    </lineage>
</organism>
<sequence length="151" mass="17096">MGTKNEVREHLVIVGFIKGYTHWVAHREQKFYSSATPHPTSIEDGVVNEHGDMEEMLYDAFGIPSHDHKFDLPPCFQGMVLQSIDTKWRNWKSKCEVKLGHPPTHVDPFNKCDTNSNGNPSSSEVGIAMSCRHKCRSKNNIQDNLKSPAPH</sequence>
<comment type="caution">
    <text evidence="1">The sequence shown here is derived from an EMBL/GenBank/DDBJ whole genome shotgun (WGS) entry which is preliminary data.</text>
</comment>
<gene>
    <name evidence="1" type="ORF">M9H77_06508</name>
</gene>
<accession>A0ACC0BSI1</accession>
<proteinExistence type="predicted"/>
<evidence type="ECO:0000313" key="2">
    <source>
        <dbReference type="Proteomes" id="UP001060085"/>
    </source>
</evidence>
<dbReference type="Proteomes" id="UP001060085">
    <property type="component" value="Linkage Group LG02"/>
</dbReference>
<keyword evidence="2" id="KW-1185">Reference proteome</keyword>
<dbReference type="EMBL" id="CM044702">
    <property type="protein sequence ID" value="KAI5675558.1"/>
    <property type="molecule type" value="Genomic_DNA"/>
</dbReference>